<protein>
    <submittedName>
        <fullName evidence="7">Site-specific integrase</fullName>
    </submittedName>
</protein>
<dbReference type="PANTHER" id="PTHR30349">
    <property type="entry name" value="PHAGE INTEGRASE-RELATED"/>
    <property type="match status" value="1"/>
</dbReference>
<evidence type="ECO:0000259" key="6">
    <source>
        <dbReference type="PROSITE" id="PS51900"/>
    </source>
</evidence>
<dbReference type="EMBL" id="JADQTO010000045">
    <property type="protein sequence ID" value="MBG0568805.1"/>
    <property type="molecule type" value="Genomic_DNA"/>
</dbReference>
<evidence type="ECO:0000256" key="1">
    <source>
        <dbReference type="ARBA" id="ARBA00008857"/>
    </source>
</evidence>
<keyword evidence="3" id="KW-0233">DNA recombination</keyword>
<evidence type="ECO:0000256" key="3">
    <source>
        <dbReference type="ARBA" id="ARBA00023172"/>
    </source>
</evidence>
<evidence type="ECO:0000313" key="7">
    <source>
        <dbReference type="EMBL" id="MBG0568805.1"/>
    </source>
</evidence>
<dbReference type="RefSeq" id="WP_196420575.1">
    <property type="nucleotide sequence ID" value="NZ_JADQTO010000045.1"/>
</dbReference>
<dbReference type="Gene3D" id="1.10.443.10">
    <property type="entry name" value="Intergrase catalytic core"/>
    <property type="match status" value="1"/>
</dbReference>
<feature type="domain" description="Tyr recombinase" evidence="5">
    <location>
        <begin position="184"/>
        <end position="387"/>
    </location>
</feature>
<dbReference type="InterPro" id="IPR010998">
    <property type="entry name" value="Integrase_recombinase_N"/>
</dbReference>
<sequence length="400" mass="44897">MYEGLPAVQLVRRGIAGDLAFWAPLVGSTLEREPVVEQYLRNLVVGRGRSERTTKSYAGWLVPAIQYRRIKEQSWESFAADMDEFLLWRRALRRANSGRGMAGPSRQTLQSMMTAISGLYRFGVLHELVSRDVMSLLFEVTDELGSPVHLRAGWSGGPELRLRSRYVIRSGTTTADRQVRQHREQRRPVTAEEFALLIGQVTSARDAFCLALMRYCALRVGQVVTLKRDRIHAMPDAVPCPSRRMGPHLHVEPAVDHPHHDGVKRRDPFAVPMGAAVVQLWWAWLEERAGIRGATEQPWLLLAFAGPLGREGQALGSSAVREMVKVVAKRAGLRHITPHLLRHGFGQEAADVDMPPDLLQRLLGHASIESQTVYRQTSDEAVAAAVLRLENARQVRIENR</sequence>
<comment type="similarity">
    <text evidence="1">Belongs to the 'phage' integrase family.</text>
</comment>
<comment type="caution">
    <text evidence="7">The sequence shown here is derived from an EMBL/GenBank/DDBJ whole genome shotgun (WGS) entry which is preliminary data.</text>
</comment>
<dbReference type="AlphaFoldDB" id="A0A931CF98"/>
<organism evidence="7 8">
    <name type="scientific">Actinoplanes aureus</name>
    <dbReference type="NCBI Taxonomy" id="2792083"/>
    <lineage>
        <taxon>Bacteria</taxon>
        <taxon>Bacillati</taxon>
        <taxon>Actinomycetota</taxon>
        <taxon>Actinomycetes</taxon>
        <taxon>Micromonosporales</taxon>
        <taxon>Micromonosporaceae</taxon>
        <taxon>Actinoplanes</taxon>
    </lineage>
</organism>
<dbReference type="CDD" id="cd00397">
    <property type="entry name" value="DNA_BRE_C"/>
    <property type="match status" value="1"/>
</dbReference>
<evidence type="ECO:0000259" key="5">
    <source>
        <dbReference type="PROSITE" id="PS51898"/>
    </source>
</evidence>
<evidence type="ECO:0000256" key="2">
    <source>
        <dbReference type="ARBA" id="ARBA00023125"/>
    </source>
</evidence>
<proteinExistence type="inferred from homology"/>
<name>A0A931CF98_9ACTN</name>
<dbReference type="InterPro" id="IPR050090">
    <property type="entry name" value="Tyrosine_recombinase_XerCD"/>
</dbReference>
<evidence type="ECO:0000256" key="4">
    <source>
        <dbReference type="PROSITE-ProRule" id="PRU01248"/>
    </source>
</evidence>
<reference evidence="7" key="1">
    <citation type="submission" date="2020-11" db="EMBL/GenBank/DDBJ databases">
        <title>Isolation and identification of active actinomycetes.</title>
        <authorList>
            <person name="Sun X."/>
        </authorList>
    </citation>
    <scope>NUCLEOTIDE SEQUENCE</scope>
    <source>
        <strain evidence="7">NEAU-A11</strain>
    </source>
</reference>
<gene>
    <name evidence="7" type="ORF">I4J89_46075</name>
</gene>
<dbReference type="GO" id="GO:0003677">
    <property type="term" value="F:DNA binding"/>
    <property type="evidence" value="ECO:0007669"/>
    <property type="project" value="UniProtKB-UniRule"/>
</dbReference>
<dbReference type="Pfam" id="PF00589">
    <property type="entry name" value="Phage_integrase"/>
    <property type="match status" value="1"/>
</dbReference>
<keyword evidence="8" id="KW-1185">Reference proteome</keyword>
<dbReference type="GO" id="GO:0006310">
    <property type="term" value="P:DNA recombination"/>
    <property type="evidence" value="ECO:0007669"/>
    <property type="project" value="UniProtKB-KW"/>
</dbReference>
<evidence type="ECO:0000313" key="8">
    <source>
        <dbReference type="Proteomes" id="UP000598146"/>
    </source>
</evidence>
<dbReference type="Proteomes" id="UP000598146">
    <property type="component" value="Unassembled WGS sequence"/>
</dbReference>
<dbReference type="InterPro" id="IPR044068">
    <property type="entry name" value="CB"/>
</dbReference>
<feature type="domain" description="Core-binding (CB)" evidence="6">
    <location>
        <begin position="30"/>
        <end position="124"/>
    </location>
</feature>
<dbReference type="SUPFAM" id="SSF56349">
    <property type="entry name" value="DNA breaking-rejoining enzymes"/>
    <property type="match status" value="1"/>
</dbReference>
<dbReference type="InterPro" id="IPR013762">
    <property type="entry name" value="Integrase-like_cat_sf"/>
</dbReference>
<dbReference type="PROSITE" id="PS51900">
    <property type="entry name" value="CB"/>
    <property type="match status" value="1"/>
</dbReference>
<accession>A0A931CF98</accession>
<dbReference type="InterPro" id="IPR002104">
    <property type="entry name" value="Integrase_catalytic"/>
</dbReference>
<dbReference type="Gene3D" id="1.10.150.130">
    <property type="match status" value="1"/>
</dbReference>
<dbReference type="InterPro" id="IPR011010">
    <property type="entry name" value="DNA_brk_join_enz"/>
</dbReference>
<dbReference type="GO" id="GO:0015074">
    <property type="term" value="P:DNA integration"/>
    <property type="evidence" value="ECO:0007669"/>
    <property type="project" value="InterPro"/>
</dbReference>
<dbReference type="PANTHER" id="PTHR30349:SF41">
    <property type="entry name" value="INTEGRASE_RECOMBINASE PROTEIN MJ0367-RELATED"/>
    <property type="match status" value="1"/>
</dbReference>
<keyword evidence="2 4" id="KW-0238">DNA-binding</keyword>
<dbReference type="PROSITE" id="PS51898">
    <property type="entry name" value="TYR_RECOMBINASE"/>
    <property type="match status" value="1"/>
</dbReference>